<evidence type="ECO:0000313" key="2">
    <source>
        <dbReference type="EMBL" id="OGE46454.1"/>
    </source>
</evidence>
<accession>A0A1F5KZV1</accession>
<feature type="non-terminal residue" evidence="2">
    <location>
        <position position="119"/>
    </location>
</feature>
<dbReference type="EMBL" id="LXJU01000251">
    <property type="protein sequence ID" value="OGE46454.1"/>
    <property type="molecule type" value="Genomic_DNA"/>
</dbReference>
<keyword evidence="1" id="KW-0812">Transmembrane</keyword>
<dbReference type="Proteomes" id="UP000177622">
    <property type="component" value="Unassembled WGS sequence"/>
</dbReference>
<evidence type="ECO:0000256" key="1">
    <source>
        <dbReference type="SAM" id="Phobius"/>
    </source>
</evidence>
<sequence length="119" mass="13365">MHIFIITIKELFTLLQTVPSVLGTNLWALGVLLLLGASKTPAPHIAANRGYDSMFLLDLPVEMLLCIAESLDQARDLFALACLNHAANDLFLDYLYTFNVRHQRSSALFWGVRRGKSKF</sequence>
<reference evidence="2 3" key="1">
    <citation type="journal article" date="2016" name="Sci. Rep.">
        <title>Penicillium arizonense, a new, genome sequenced fungal species, reveals a high chemical diversity in secreted metabolites.</title>
        <authorList>
            <person name="Grijseels S."/>
            <person name="Nielsen J.C."/>
            <person name="Randelovic M."/>
            <person name="Nielsen J."/>
            <person name="Nielsen K.F."/>
            <person name="Workman M."/>
            <person name="Frisvad J.C."/>
        </authorList>
    </citation>
    <scope>NUCLEOTIDE SEQUENCE [LARGE SCALE GENOMIC DNA]</scope>
    <source>
        <strain evidence="2 3">CBS 141311</strain>
    </source>
</reference>
<evidence type="ECO:0000313" key="3">
    <source>
        <dbReference type="Proteomes" id="UP000177622"/>
    </source>
</evidence>
<dbReference type="AlphaFoldDB" id="A0A1F5KZV1"/>
<feature type="transmembrane region" description="Helical" evidence="1">
    <location>
        <begin position="12"/>
        <end position="35"/>
    </location>
</feature>
<dbReference type="RefSeq" id="XP_022481925.1">
    <property type="nucleotide sequence ID" value="XM_022638220.1"/>
</dbReference>
<dbReference type="GeneID" id="34582954"/>
<comment type="caution">
    <text evidence="2">The sequence shown here is derived from an EMBL/GenBank/DDBJ whole genome shotgun (WGS) entry which is preliminary data.</text>
</comment>
<keyword evidence="3" id="KW-1185">Reference proteome</keyword>
<dbReference type="STRING" id="1835702.A0A1F5KZV1"/>
<keyword evidence="1" id="KW-0472">Membrane</keyword>
<organism evidence="2 3">
    <name type="scientific">Penicillium arizonense</name>
    <dbReference type="NCBI Taxonomy" id="1835702"/>
    <lineage>
        <taxon>Eukaryota</taxon>
        <taxon>Fungi</taxon>
        <taxon>Dikarya</taxon>
        <taxon>Ascomycota</taxon>
        <taxon>Pezizomycotina</taxon>
        <taxon>Eurotiomycetes</taxon>
        <taxon>Eurotiomycetidae</taxon>
        <taxon>Eurotiales</taxon>
        <taxon>Aspergillaceae</taxon>
        <taxon>Penicillium</taxon>
    </lineage>
</organism>
<dbReference type="OrthoDB" id="4350522at2759"/>
<keyword evidence="1" id="KW-1133">Transmembrane helix</keyword>
<gene>
    <name evidence="2" type="ORF">PENARI_c251G09664</name>
</gene>
<evidence type="ECO:0008006" key="4">
    <source>
        <dbReference type="Google" id="ProtNLM"/>
    </source>
</evidence>
<protein>
    <recommendedName>
        <fullName evidence="4">F-box domain-containing protein</fullName>
    </recommendedName>
</protein>
<name>A0A1F5KZV1_PENAI</name>
<proteinExistence type="predicted"/>